<dbReference type="PANTHER" id="PTHR43794:SF11">
    <property type="entry name" value="AMIDOHYDROLASE-RELATED DOMAIN-CONTAINING PROTEIN"/>
    <property type="match status" value="1"/>
</dbReference>
<dbReference type="InterPro" id="IPR050287">
    <property type="entry name" value="MTA/SAH_deaminase"/>
</dbReference>
<keyword evidence="3" id="KW-1185">Reference proteome</keyword>
<name>M0EER5_9EURY</name>
<dbReference type="InterPro" id="IPR011059">
    <property type="entry name" value="Metal-dep_hydrolase_composite"/>
</dbReference>
<organism evidence="2 3">
    <name type="scientific">Halorubrum californiense DSM 19288</name>
    <dbReference type="NCBI Taxonomy" id="1227465"/>
    <lineage>
        <taxon>Archaea</taxon>
        <taxon>Methanobacteriati</taxon>
        <taxon>Methanobacteriota</taxon>
        <taxon>Stenosarchaea group</taxon>
        <taxon>Halobacteria</taxon>
        <taxon>Halobacteriales</taxon>
        <taxon>Haloferacaceae</taxon>
        <taxon>Halorubrum</taxon>
    </lineage>
</organism>
<dbReference type="SUPFAM" id="SSF51556">
    <property type="entry name" value="Metallo-dependent hydrolases"/>
    <property type="match status" value="1"/>
</dbReference>
<dbReference type="Gene3D" id="2.30.40.10">
    <property type="entry name" value="Urease, subunit C, domain 1"/>
    <property type="match status" value="1"/>
</dbReference>
<comment type="caution">
    <text evidence="2">The sequence shown here is derived from an EMBL/GenBank/DDBJ whole genome shotgun (WGS) entry which is preliminary data.</text>
</comment>
<dbReference type="STRING" id="1227465.C463_06267"/>
<dbReference type="SUPFAM" id="SSF51338">
    <property type="entry name" value="Composite domain of metallo-dependent hydrolases"/>
    <property type="match status" value="1"/>
</dbReference>
<dbReference type="PATRIC" id="fig|1227465.4.peg.1234"/>
<protein>
    <submittedName>
        <fullName evidence="2">Cytosine deaminase-like metal-dependent hydrolase</fullName>
    </submittedName>
</protein>
<dbReference type="EMBL" id="AOJK01000029">
    <property type="protein sequence ID" value="ELZ45518.1"/>
    <property type="molecule type" value="Genomic_DNA"/>
</dbReference>
<evidence type="ECO:0000256" key="1">
    <source>
        <dbReference type="ARBA" id="ARBA00022801"/>
    </source>
</evidence>
<evidence type="ECO:0000313" key="2">
    <source>
        <dbReference type="EMBL" id="ELZ45518.1"/>
    </source>
</evidence>
<dbReference type="PANTHER" id="PTHR43794">
    <property type="entry name" value="AMINOHYDROLASE SSNA-RELATED"/>
    <property type="match status" value="1"/>
</dbReference>
<accession>M0EER5</accession>
<dbReference type="Proteomes" id="UP000011586">
    <property type="component" value="Unassembled WGS sequence"/>
</dbReference>
<reference evidence="2 3" key="1">
    <citation type="journal article" date="2014" name="PLoS Genet.">
        <title>Phylogenetically driven sequencing of extremely halophilic archaea reveals strategies for static and dynamic osmo-response.</title>
        <authorList>
            <person name="Becker E.A."/>
            <person name="Seitzer P.M."/>
            <person name="Tritt A."/>
            <person name="Larsen D."/>
            <person name="Krusor M."/>
            <person name="Yao A.I."/>
            <person name="Wu D."/>
            <person name="Madern D."/>
            <person name="Eisen J.A."/>
            <person name="Darling A.E."/>
            <person name="Facciotti M.T."/>
        </authorList>
    </citation>
    <scope>NUCLEOTIDE SEQUENCE [LARGE SCALE GENOMIC DNA]</scope>
    <source>
        <strain evidence="2 3">DSM 19288</strain>
    </source>
</reference>
<dbReference type="InterPro" id="IPR032466">
    <property type="entry name" value="Metal_Hydrolase"/>
</dbReference>
<proteinExistence type="predicted"/>
<dbReference type="GO" id="GO:0016810">
    <property type="term" value="F:hydrolase activity, acting on carbon-nitrogen (but not peptide) bonds"/>
    <property type="evidence" value="ECO:0007669"/>
    <property type="project" value="InterPro"/>
</dbReference>
<evidence type="ECO:0000313" key="3">
    <source>
        <dbReference type="Proteomes" id="UP000011586"/>
    </source>
</evidence>
<dbReference type="AlphaFoldDB" id="M0EER5"/>
<gene>
    <name evidence="2" type="ORF">C463_06267</name>
</gene>
<sequence>MAAEIAIHDAYVLAVDDRNRLYERGTVHVEDGRITEVRASRDGDADTAADRVIDGEGKLVMPGLIYAHTHLELTPLIGAFSDLDLTEMMGGMTAIFGHIAEGEYDYLTEAGYEFAALNFLTGGVTTVNSIHVRPSAGARHLPFPTLPLGTSEYSDST</sequence>
<dbReference type="Gene3D" id="3.20.20.140">
    <property type="entry name" value="Metal-dependent hydrolases"/>
    <property type="match status" value="1"/>
</dbReference>
<keyword evidence="1 2" id="KW-0378">Hydrolase</keyword>